<dbReference type="Gene3D" id="3.40.50.1240">
    <property type="entry name" value="Phosphoglycerate mutase-like"/>
    <property type="match status" value="1"/>
</dbReference>
<dbReference type="PANTHER" id="PTHR11567:SF211">
    <property type="entry name" value="PROSTATIC ACID PHOSPHATASE"/>
    <property type="match status" value="1"/>
</dbReference>
<evidence type="ECO:0000256" key="2">
    <source>
        <dbReference type="ARBA" id="ARBA00005375"/>
    </source>
</evidence>
<dbReference type="SUPFAM" id="SSF53254">
    <property type="entry name" value="Phosphoglycerate mutase-like"/>
    <property type="match status" value="1"/>
</dbReference>
<dbReference type="InterPro" id="IPR033379">
    <property type="entry name" value="Acid_Pase_AS"/>
</dbReference>
<dbReference type="AlphaFoldDB" id="A0ABD2MWX8"/>
<evidence type="ECO:0000256" key="8">
    <source>
        <dbReference type="SAM" id="SignalP"/>
    </source>
</evidence>
<comment type="caution">
    <text evidence="9">The sequence shown here is derived from an EMBL/GenBank/DDBJ whole genome shotgun (WGS) entry which is preliminary data.</text>
</comment>
<feature type="signal peptide" evidence="8">
    <location>
        <begin position="1"/>
        <end position="21"/>
    </location>
</feature>
<evidence type="ECO:0000256" key="1">
    <source>
        <dbReference type="ARBA" id="ARBA00000032"/>
    </source>
</evidence>
<comment type="catalytic activity">
    <reaction evidence="1">
        <text>a phosphate monoester + H2O = an alcohol + phosphate</text>
        <dbReference type="Rhea" id="RHEA:15017"/>
        <dbReference type="ChEBI" id="CHEBI:15377"/>
        <dbReference type="ChEBI" id="CHEBI:30879"/>
        <dbReference type="ChEBI" id="CHEBI:43474"/>
        <dbReference type="ChEBI" id="CHEBI:67140"/>
        <dbReference type="EC" id="3.1.3.2"/>
    </reaction>
</comment>
<accession>A0ABD2MWX8</accession>
<feature type="chain" id="PRO_5044864330" description="acid phosphatase" evidence="8">
    <location>
        <begin position="22"/>
        <end position="367"/>
    </location>
</feature>
<keyword evidence="10" id="KW-1185">Reference proteome</keyword>
<dbReference type="CDD" id="cd07061">
    <property type="entry name" value="HP_HAP_like"/>
    <property type="match status" value="1"/>
</dbReference>
<sequence length="367" mass="42028">MLIAGVLIWVACLSLCDFVRGDDTLIAVSLLYRHGDRTIAQSYPTDPYQNESFWPVPYGELTNTGKTQHYELGQWLRQHYNSFLSQKYLAKEFVLQSSNYDRCLMSAGSNLAGLYPPQGDQVWNPSLPWQPIPIHTKPKLNDGMLALAEPCPTFDKLADELMDTEQYQTYENDNKELYAYLSENTGSKIDSFSKANDLYDTLLIESMNNYTLPEWTNSVFPDKLEPVALTSFEFETHTPEMAKFRVGQVFDQILKQFDSFVSSSSDVSKFQVFSAHDTNVFNILNSLRIPNLQLVPYCGMVIFELRKTSEGKYFVQFLYKQDKEPDLLTIQGCTSNCDYDNFKAIMQPLSLSEQQWEDACNAKSSKK</sequence>
<protein>
    <recommendedName>
        <fullName evidence="3">acid phosphatase</fullName>
        <ecNumber evidence="3">3.1.3.2</ecNumber>
    </recommendedName>
</protein>
<gene>
    <name evidence="9" type="ORF">HHI36_021160</name>
</gene>
<organism evidence="9 10">
    <name type="scientific">Cryptolaemus montrouzieri</name>
    <dbReference type="NCBI Taxonomy" id="559131"/>
    <lineage>
        <taxon>Eukaryota</taxon>
        <taxon>Metazoa</taxon>
        <taxon>Ecdysozoa</taxon>
        <taxon>Arthropoda</taxon>
        <taxon>Hexapoda</taxon>
        <taxon>Insecta</taxon>
        <taxon>Pterygota</taxon>
        <taxon>Neoptera</taxon>
        <taxon>Endopterygota</taxon>
        <taxon>Coleoptera</taxon>
        <taxon>Polyphaga</taxon>
        <taxon>Cucujiformia</taxon>
        <taxon>Coccinelloidea</taxon>
        <taxon>Coccinellidae</taxon>
        <taxon>Scymninae</taxon>
        <taxon>Scymnini</taxon>
        <taxon>Cryptolaemus</taxon>
    </lineage>
</organism>
<evidence type="ECO:0000256" key="4">
    <source>
        <dbReference type="ARBA" id="ARBA00022729"/>
    </source>
</evidence>
<evidence type="ECO:0000256" key="5">
    <source>
        <dbReference type="ARBA" id="ARBA00022801"/>
    </source>
</evidence>
<keyword evidence="5" id="KW-0378">Hydrolase</keyword>
<dbReference type="Proteomes" id="UP001516400">
    <property type="component" value="Unassembled WGS sequence"/>
</dbReference>
<evidence type="ECO:0000313" key="9">
    <source>
        <dbReference type="EMBL" id="KAL3270626.1"/>
    </source>
</evidence>
<dbReference type="GO" id="GO:0003993">
    <property type="term" value="F:acid phosphatase activity"/>
    <property type="evidence" value="ECO:0007669"/>
    <property type="project" value="UniProtKB-EC"/>
</dbReference>
<dbReference type="InterPro" id="IPR000560">
    <property type="entry name" value="His_Pase_clade-2"/>
</dbReference>
<dbReference type="InterPro" id="IPR050645">
    <property type="entry name" value="Histidine_acid_phosphatase"/>
</dbReference>
<proteinExistence type="inferred from homology"/>
<evidence type="ECO:0000256" key="3">
    <source>
        <dbReference type="ARBA" id="ARBA00012646"/>
    </source>
</evidence>
<comment type="similarity">
    <text evidence="2">Belongs to the histidine acid phosphatase family.</text>
</comment>
<keyword evidence="6" id="KW-1015">Disulfide bond</keyword>
<keyword evidence="7" id="KW-0325">Glycoprotein</keyword>
<dbReference type="EC" id="3.1.3.2" evidence="3"/>
<evidence type="ECO:0000313" key="10">
    <source>
        <dbReference type="Proteomes" id="UP001516400"/>
    </source>
</evidence>
<evidence type="ECO:0000256" key="6">
    <source>
        <dbReference type="ARBA" id="ARBA00023157"/>
    </source>
</evidence>
<reference evidence="9 10" key="1">
    <citation type="journal article" date="2021" name="BMC Biol.">
        <title>Horizontally acquired antibacterial genes associated with adaptive radiation of ladybird beetles.</title>
        <authorList>
            <person name="Li H.S."/>
            <person name="Tang X.F."/>
            <person name="Huang Y.H."/>
            <person name="Xu Z.Y."/>
            <person name="Chen M.L."/>
            <person name="Du X.Y."/>
            <person name="Qiu B.Y."/>
            <person name="Chen P.T."/>
            <person name="Zhang W."/>
            <person name="Slipinski A."/>
            <person name="Escalona H.E."/>
            <person name="Waterhouse R.M."/>
            <person name="Zwick A."/>
            <person name="Pang H."/>
        </authorList>
    </citation>
    <scope>NUCLEOTIDE SEQUENCE [LARGE SCALE GENOMIC DNA]</scope>
    <source>
        <strain evidence="9">SYSU2018</strain>
    </source>
</reference>
<dbReference type="InterPro" id="IPR029033">
    <property type="entry name" value="His_PPase_superfam"/>
</dbReference>
<dbReference type="Pfam" id="PF00328">
    <property type="entry name" value="His_Phos_2"/>
    <property type="match status" value="1"/>
</dbReference>
<name>A0ABD2MWX8_9CUCU</name>
<dbReference type="PROSITE" id="PS00778">
    <property type="entry name" value="HIS_ACID_PHOSPHAT_2"/>
    <property type="match status" value="1"/>
</dbReference>
<dbReference type="PANTHER" id="PTHR11567">
    <property type="entry name" value="ACID PHOSPHATASE-RELATED"/>
    <property type="match status" value="1"/>
</dbReference>
<keyword evidence="4 8" id="KW-0732">Signal</keyword>
<dbReference type="EMBL" id="JABFTP020000042">
    <property type="protein sequence ID" value="KAL3270626.1"/>
    <property type="molecule type" value="Genomic_DNA"/>
</dbReference>
<evidence type="ECO:0000256" key="7">
    <source>
        <dbReference type="ARBA" id="ARBA00023180"/>
    </source>
</evidence>